<feature type="domain" description="HTH cro/C1-type" evidence="2">
    <location>
        <begin position="10"/>
        <end position="64"/>
    </location>
</feature>
<dbReference type="PANTHER" id="PTHR46558:SF11">
    <property type="entry name" value="HTH-TYPE TRANSCRIPTIONAL REGULATOR XRE"/>
    <property type="match status" value="1"/>
</dbReference>
<proteinExistence type="predicted"/>
<protein>
    <submittedName>
        <fullName evidence="3">Helix-turn-helix transcriptional regulator</fullName>
    </submittedName>
</protein>
<dbReference type="PANTHER" id="PTHR46558">
    <property type="entry name" value="TRACRIPTIONAL REGULATORY PROTEIN-RELATED-RELATED"/>
    <property type="match status" value="1"/>
</dbReference>
<evidence type="ECO:0000259" key="2">
    <source>
        <dbReference type="PROSITE" id="PS50943"/>
    </source>
</evidence>
<accession>A0A9D9NIF3</accession>
<dbReference type="Gene3D" id="1.10.260.40">
    <property type="entry name" value="lambda repressor-like DNA-binding domains"/>
    <property type="match status" value="1"/>
</dbReference>
<dbReference type="SUPFAM" id="SSF47413">
    <property type="entry name" value="lambda repressor-like DNA-binding domains"/>
    <property type="match status" value="1"/>
</dbReference>
<evidence type="ECO:0000313" key="4">
    <source>
        <dbReference type="Proteomes" id="UP000823757"/>
    </source>
</evidence>
<dbReference type="GO" id="GO:0003677">
    <property type="term" value="F:DNA binding"/>
    <property type="evidence" value="ECO:0007669"/>
    <property type="project" value="UniProtKB-KW"/>
</dbReference>
<sequence length="139" mass="15829">MDNNSVKENIARIRKASGISQTEMAERLGMSRTAYRNLEKGDTRLISETMEKIAAVLDRTPEELVLGYEPSAKDSRRVADIRNEYVSMQKDIEMKHQEEIAALKTQISLLTDHVASLKEAVRTKEEMISMLKRKSSKTD</sequence>
<gene>
    <name evidence="3" type="ORF">IAB91_02925</name>
</gene>
<keyword evidence="1" id="KW-0238">DNA-binding</keyword>
<reference evidence="3" key="2">
    <citation type="journal article" date="2021" name="PeerJ">
        <title>Extensive microbial diversity within the chicken gut microbiome revealed by metagenomics and culture.</title>
        <authorList>
            <person name="Gilroy R."/>
            <person name="Ravi A."/>
            <person name="Getino M."/>
            <person name="Pursley I."/>
            <person name="Horton D.L."/>
            <person name="Alikhan N.F."/>
            <person name="Baker D."/>
            <person name="Gharbi K."/>
            <person name="Hall N."/>
            <person name="Watson M."/>
            <person name="Adriaenssens E.M."/>
            <person name="Foster-Nyarko E."/>
            <person name="Jarju S."/>
            <person name="Secka A."/>
            <person name="Antonio M."/>
            <person name="Oren A."/>
            <person name="Chaudhuri R.R."/>
            <person name="La Ragione R."/>
            <person name="Hildebrand F."/>
            <person name="Pallen M.J."/>
        </authorList>
    </citation>
    <scope>NUCLEOTIDE SEQUENCE</scope>
    <source>
        <strain evidence="3">B1-13419</strain>
    </source>
</reference>
<dbReference type="SMART" id="SM00530">
    <property type="entry name" value="HTH_XRE"/>
    <property type="match status" value="1"/>
</dbReference>
<dbReference type="InterPro" id="IPR001387">
    <property type="entry name" value="Cro/C1-type_HTH"/>
</dbReference>
<dbReference type="Proteomes" id="UP000823757">
    <property type="component" value="Unassembled WGS sequence"/>
</dbReference>
<name>A0A9D9NIF3_9BACT</name>
<evidence type="ECO:0000256" key="1">
    <source>
        <dbReference type="ARBA" id="ARBA00023125"/>
    </source>
</evidence>
<dbReference type="InterPro" id="IPR010982">
    <property type="entry name" value="Lambda_DNA-bd_dom_sf"/>
</dbReference>
<dbReference type="PROSITE" id="PS50943">
    <property type="entry name" value="HTH_CROC1"/>
    <property type="match status" value="1"/>
</dbReference>
<dbReference type="EMBL" id="JADIMD010000041">
    <property type="protein sequence ID" value="MBO8474228.1"/>
    <property type="molecule type" value="Genomic_DNA"/>
</dbReference>
<reference evidence="3" key="1">
    <citation type="submission" date="2020-10" db="EMBL/GenBank/DDBJ databases">
        <authorList>
            <person name="Gilroy R."/>
        </authorList>
    </citation>
    <scope>NUCLEOTIDE SEQUENCE</scope>
    <source>
        <strain evidence="3">B1-13419</strain>
    </source>
</reference>
<organism evidence="3 4">
    <name type="scientific">Candidatus Cryptobacteroides faecigallinarum</name>
    <dbReference type="NCBI Taxonomy" id="2840763"/>
    <lineage>
        <taxon>Bacteria</taxon>
        <taxon>Pseudomonadati</taxon>
        <taxon>Bacteroidota</taxon>
        <taxon>Bacteroidia</taxon>
        <taxon>Bacteroidales</taxon>
        <taxon>Candidatus Cryptobacteroides</taxon>
    </lineage>
</organism>
<evidence type="ECO:0000313" key="3">
    <source>
        <dbReference type="EMBL" id="MBO8474228.1"/>
    </source>
</evidence>
<dbReference type="Pfam" id="PF01381">
    <property type="entry name" value="HTH_3"/>
    <property type="match status" value="1"/>
</dbReference>
<comment type="caution">
    <text evidence="3">The sequence shown here is derived from an EMBL/GenBank/DDBJ whole genome shotgun (WGS) entry which is preliminary data.</text>
</comment>
<dbReference type="AlphaFoldDB" id="A0A9D9NIF3"/>
<dbReference type="CDD" id="cd00093">
    <property type="entry name" value="HTH_XRE"/>
    <property type="match status" value="1"/>
</dbReference>